<comment type="caution">
    <text evidence="2">The sequence shown here is derived from an EMBL/GenBank/DDBJ whole genome shotgun (WGS) entry which is preliminary data.</text>
</comment>
<keyword evidence="3" id="KW-1185">Reference proteome</keyword>
<dbReference type="Proteomes" id="UP001597045">
    <property type="component" value="Unassembled WGS sequence"/>
</dbReference>
<organism evidence="2 3">
    <name type="scientific">Kibdelosporangium lantanae</name>
    <dbReference type="NCBI Taxonomy" id="1497396"/>
    <lineage>
        <taxon>Bacteria</taxon>
        <taxon>Bacillati</taxon>
        <taxon>Actinomycetota</taxon>
        <taxon>Actinomycetes</taxon>
        <taxon>Pseudonocardiales</taxon>
        <taxon>Pseudonocardiaceae</taxon>
        <taxon>Kibdelosporangium</taxon>
    </lineage>
</organism>
<sequence>MSLNERLDDASTWGVYRGTGLPLEDGQLLADLLPPPPPWRTFHGDPNAENNTPPSDDGEFARRLGP</sequence>
<name>A0ABW3M447_9PSEU</name>
<proteinExistence type="predicted"/>
<gene>
    <name evidence="2" type="ORF">ACFQ1S_01500</name>
</gene>
<reference evidence="3" key="1">
    <citation type="journal article" date="2019" name="Int. J. Syst. Evol. Microbiol.">
        <title>The Global Catalogue of Microorganisms (GCM) 10K type strain sequencing project: providing services to taxonomists for standard genome sequencing and annotation.</title>
        <authorList>
            <consortium name="The Broad Institute Genomics Platform"/>
            <consortium name="The Broad Institute Genome Sequencing Center for Infectious Disease"/>
            <person name="Wu L."/>
            <person name="Ma J."/>
        </authorList>
    </citation>
    <scope>NUCLEOTIDE SEQUENCE [LARGE SCALE GENOMIC DNA]</scope>
    <source>
        <strain evidence="3">JCM 31486</strain>
    </source>
</reference>
<evidence type="ECO:0000256" key="1">
    <source>
        <dbReference type="SAM" id="MobiDB-lite"/>
    </source>
</evidence>
<evidence type="ECO:0000313" key="3">
    <source>
        <dbReference type="Proteomes" id="UP001597045"/>
    </source>
</evidence>
<feature type="region of interest" description="Disordered" evidence="1">
    <location>
        <begin position="27"/>
        <end position="66"/>
    </location>
</feature>
<protein>
    <submittedName>
        <fullName evidence="2">MoxR family ATPase</fullName>
    </submittedName>
</protein>
<evidence type="ECO:0000313" key="2">
    <source>
        <dbReference type="EMBL" id="MFD1044359.1"/>
    </source>
</evidence>
<feature type="non-terminal residue" evidence="2">
    <location>
        <position position="66"/>
    </location>
</feature>
<accession>A0ABW3M447</accession>
<dbReference type="EMBL" id="JBHTIS010000040">
    <property type="protein sequence ID" value="MFD1044359.1"/>
    <property type="molecule type" value="Genomic_DNA"/>
</dbReference>